<proteinExistence type="predicted"/>
<dbReference type="EMBL" id="AY517905">
    <property type="protein sequence ID" value="AAY88081.1"/>
    <property type="molecule type" value="Genomic_DNA"/>
</dbReference>
<reference evidence="2" key="1">
    <citation type="submission" date="2003-12" db="EMBL/GenBank/DDBJ databases">
        <authorList>
            <person name="Hong S.-F."/>
            <person name="Ou J.T."/>
        </authorList>
    </citation>
    <scope>NUCLEOTIDE SEQUENCE</scope>
    <source>
        <strain evidence="2">OU7025</strain>
        <plasmid evidence="2">pOU1113</plasmid>
    </source>
</reference>
<name>Q4L1W0_SALDU</name>
<feature type="region of interest" description="Disordered" evidence="1">
    <location>
        <begin position="114"/>
        <end position="137"/>
    </location>
</feature>
<dbReference type="AlphaFoldDB" id="Q4L1W0"/>
<feature type="region of interest" description="Disordered" evidence="1">
    <location>
        <begin position="9"/>
        <end position="46"/>
    </location>
</feature>
<keyword evidence="2" id="KW-0614">Plasmid</keyword>
<accession>Q4L1W0</accession>
<sequence>MAFKIIGRHPMVSPAARSRPCPAPPPTTDGRSRQTAFRCPGSTSGRRDRPVYRECLFLSQAATAFPPGTRFPENTVWPHRPPFRRAPASSAGFCLSKRLRVMVPDVQFIALHAVNDKPEHGQGSGQEAGDESAGQQQ</sequence>
<reference evidence="2" key="2">
    <citation type="journal article" date="2008" name="FEMS Microbiol. Lett.">
        <title>Complete nucleotide sequence of a virulence plasmid of Salmonella enterica serovar Dublin and its phylogenetic relationship to the virulence plasmids of serovars Choleraesuis, Enteritidis and Typhimurium.</title>
        <authorList>
            <person name="Hong S.F."/>
            <person name="Chiu C.H."/>
            <person name="Chu C."/>
            <person name="Feng Y."/>
            <person name="Ou J.T."/>
        </authorList>
    </citation>
    <scope>NUCLEOTIDE SEQUENCE</scope>
    <source>
        <strain evidence="2">OU7025</strain>
    </source>
</reference>
<organism evidence="2">
    <name type="scientific">Salmonella dublin</name>
    <dbReference type="NCBI Taxonomy" id="98360"/>
    <lineage>
        <taxon>Bacteria</taxon>
        <taxon>Pseudomonadati</taxon>
        <taxon>Pseudomonadota</taxon>
        <taxon>Gammaproteobacteria</taxon>
        <taxon>Enterobacterales</taxon>
        <taxon>Enterobacteriaceae</taxon>
        <taxon>Salmonella</taxon>
    </lineage>
</organism>
<evidence type="ECO:0000256" key="1">
    <source>
        <dbReference type="SAM" id="MobiDB-lite"/>
    </source>
</evidence>
<protein>
    <submittedName>
        <fullName evidence="2">Uncharacterized protein</fullName>
    </submittedName>
</protein>
<evidence type="ECO:0000313" key="2">
    <source>
        <dbReference type="EMBL" id="AAY88081.1"/>
    </source>
</evidence>
<geneLocation type="plasmid" evidence="2">
    <name>pOU1113</name>
</geneLocation>